<dbReference type="RefSeq" id="XP_026615801.1">
    <property type="nucleotide sequence ID" value="XM_026761575.1"/>
</dbReference>
<accession>A0A397H9D5</accession>
<protein>
    <submittedName>
        <fullName evidence="1">Uncharacterized protein</fullName>
    </submittedName>
</protein>
<comment type="caution">
    <text evidence="1">The sequence shown here is derived from an EMBL/GenBank/DDBJ whole genome shotgun (WGS) entry which is preliminary data.</text>
</comment>
<dbReference type="VEuPathDB" id="FungiDB:CDV56_107956"/>
<dbReference type="AlphaFoldDB" id="A0A397H9D5"/>
<proteinExistence type="predicted"/>
<name>A0A397H9D5_ASPTH</name>
<dbReference type="Proteomes" id="UP000215305">
    <property type="component" value="Unassembled WGS sequence"/>
</dbReference>
<keyword evidence="2" id="KW-1185">Reference proteome</keyword>
<dbReference type="EMBL" id="NKHU02000059">
    <property type="protein sequence ID" value="RHZ59597.1"/>
    <property type="molecule type" value="Genomic_DNA"/>
</dbReference>
<evidence type="ECO:0000313" key="2">
    <source>
        <dbReference type="Proteomes" id="UP000215305"/>
    </source>
</evidence>
<gene>
    <name evidence="1" type="ORF">CDV56_107956</name>
</gene>
<evidence type="ECO:0000313" key="1">
    <source>
        <dbReference type="EMBL" id="RHZ59597.1"/>
    </source>
</evidence>
<dbReference type="GeneID" id="38129930"/>
<sequence length="223" mass="24733">MQLFRADSTSILCDAFRIILLFALTSYTGDSRGNKYFSRDDSFEGTDRDDNPMNYDYQRENLMEVLVIDCNIDRVSKLTVPRTLKNAEGSSLPNWHVPIAYAPTGKVKAHQPILNGNLPDFRTDAQAKKSQGRPKAQRISAVIAPTTYTIEAAELSFNVWVFEITVFPAVPSLTALKYDRLGVDSLMNLILGPYAKVPDPKGPIGKNTLMITPLCGNLCTASR</sequence>
<organism evidence="1 2">
    <name type="scientific">Aspergillus thermomutatus</name>
    <name type="common">Neosartorya pseudofischeri</name>
    <dbReference type="NCBI Taxonomy" id="41047"/>
    <lineage>
        <taxon>Eukaryota</taxon>
        <taxon>Fungi</taxon>
        <taxon>Dikarya</taxon>
        <taxon>Ascomycota</taxon>
        <taxon>Pezizomycotina</taxon>
        <taxon>Eurotiomycetes</taxon>
        <taxon>Eurotiomycetidae</taxon>
        <taxon>Eurotiales</taxon>
        <taxon>Aspergillaceae</taxon>
        <taxon>Aspergillus</taxon>
        <taxon>Aspergillus subgen. Fumigati</taxon>
    </lineage>
</organism>
<reference evidence="1" key="1">
    <citation type="submission" date="2018-08" db="EMBL/GenBank/DDBJ databases">
        <title>Draft genome sequence of azole-resistant Aspergillus thermomutatus (Neosartorya pseudofischeri) strain HMR AF 39, isolated from a human nasal aspirate.</title>
        <authorList>
            <person name="Parent-Michaud M."/>
            <person name="Dufresne P.J."/>
            <person name="Fournier E."/>
            <person name="Martineau C."/>
            <person name="Moreira S."/>
            <person name="Perkins V."/>
            <person name="De Repentigny L."/>
            <person name="Dufresne S.F."/>
        </authorList>
    </citation>
    <scope>NUCLEOTIDE SEQUENCE [LARGE SCALE GENOMIC DNA]</scope>
    <source>
        <strain evidence="1">HMR AF 39</strain>
    </source>
</reference>